<dbReference type="InterPro" id="IPR009528">
    <property type="entry name" value="Restrct_endonuc_II_BsuBI_C"/>
</dbReference>
<comment type="caution">
    <text evidence="3">The sequence shown here is derived from an EMBL/GenBank/DDBJ whole genome shotgun (WGS) entry which is preliminary data.</text>
</comment>
<dbReference type="AlphaFoldDB" id="A0A371B3J9"/>
<keyword evidence="3" id="KW-0255">Endonuclease</keyword>
<dbReference type="OrthoDB" id="9798907at2"/>
<organism evidence="3 4">
    <name type="scientific">Undibacter mobilis</name>
    <dbReference type="NCBI Taxonomy" id="2292256"/>
    <lineage>
        <taxon>Bacteria</taxon>
        <taxon>Pseudomonadati</taxon>
        <taxon>Pseudomonadota</taxon>
        <taxon>Alphaproteobacteria</taxon>
        <taxon>Hyphomicrobiales</taxon>
        <taxon>Nitrobacteraceae</taxon>
        <taxon>Undibacter</taxon>
    </lineage>
</organism>
<evidence type="ECO:0000313" key="4">
    <source>
        <dbReference type="Proteomes" id="UP000263993"/>
    </source>
</evidence>
<proteinExistence type="predicted"/>
<dbReference type="EMBL" id="QRGO01000002">
    <property type="protein sequence ID" value="RDV02094.1"/>
    <property type="molecule type" value="Genomic_DNA"/>
</dbReference>
<evidence type="ECO:0000313" key="3">
    <source>
        <dbReference type="EMBL" id="RDV02094.1"/>
    </source>
</evidence>
<feature type="domain" description="BsuBI/PstI restriction endonuclease" evidence="1">
    <location>
        <begin position="151"/>
        <end position="303"/>
    </location>
</feature>
<evidence type="ECO:0000259" key="1">
    <source>
        <dbReference type="Pfam" id="PF06616"/>
    </source>
</evidence>
<dbReference type="RefSeq" id="WP_115518215.1">
    <property type="nucleotide sequence ID" value="NZ_QRGO01000002.1"/>
</dbReference>
<dbReference type="InterPro" id="IPR041454">
    <property type="entry name" value="BsuBI/PstI_N"/>
</dbReference>
<feature type="domain" description="BsuBI/PstI restriction endonuclease HTH" evidence="2">
    <location>
        <begin position="2"/>
        <end position="138"/>
    </location>
</feature>
<dbReference type="Gene3D" id="3.40.1350.80">
    <property type="match status" value="1"/>
</dbReference>
<dbReference type="InterPro" id="IPR041962">
    <property type="entry name" value="BsuBI/PstI_N_sf"/>
</dbReference>
<keyword evidence="3" id="KW-0540">Nuclease</keyword>
<accession>A0A371B3J9</accession>
<dbReference type="Pfam" id="PF17728">
    <property type="entry name" value="BsuBI_PstI_RE_N"/>
    <property type="match status" value="1"/>
</dbReference>
<protein>
    <submittedName>
        <fullName evidence="3">Restriction endonuclease</fullName>
    </submittedName>
</protein>
<name>A0A371B3J9_9BRAD</name>
<dbReference type="Proteomes" id="UP000263993">
    <property type="component" value="Unassembled WGS sequence"/>
</dbReference>
<evidence type="ECO:0000259" key="2">
    <source>
        <dbReference type="Pfam" id="PF17728"/>
    </source>
</evidence>
<dbReference type="GO" id="GO:0009036">
    <property type="term" value="F:type II site-specific deoxyribonuclease activity"/>
    <property type="evidence" value="ECO:0007669"/>
    <property type="project" value="InterPro"/>
</dbReference>
<gene>
    <name evidence="3" type="ORF">DXH78_15965</name>
</gene>
<dbReference type="GO" id="GO:0003677">
    <property type="term" value="F:DNA binding"/>
    <property type="evidence" value="ECO:0007669"/>
    <property type="project" value="InterPro"/>
</dbReference>
<sequence length="312" mass="35329">MSKLNEALEILTDLDLPRKQRNERSALCLLAILDMRPSRKWSEAAAPLMGITPIMEWARDYYDKHYAPNTRETIRRQTMHQFVEAGIARYNPDEPTRPVNSPKAVYQIEASCLAVLQSYGSGEYPLKLKGYMAARPGLATKYAKEREMVMVPVVIGAGQEISLSPGVHSELIKGIWEQFAPRFVPGGQLIYVGDTGEKWGYFDKGALNKLGVSIDNHGKMPDVVIFYPKENWLILAEAVTSHGPVDSKRHDELQRLFEKSSAGLVFVSAFPDRRTFMRYSEEISWETEVWLADSASHLIHYNGTRFLGPHDK</sequence>
<dbReference type="GO" id="GO:0009307">
    <property type="term" value="P:DNA restriction-modification system"/>
    <property type="evidence" value="ECO:0007669"/>
    <property type="project" value="InterPro"/>
</dbReference>
<keyword evidence="4" id="KW-1185">Reference proteome</keyword>
<keyword evidence="3" id="KW-0378">Hydrolase</keyword>
<dbReference type="GO" id="GO:0000287">
    <property type="term" value="F:magnesium ion binding"/>
    <property type="evidence" value="ECO:0007669"/>
    <property type="project" value="InterPro"/>
</dbReference>
<reference evidence="4" key="1">
    <citation type="submission" date="2018-08" db="EMBL/GenBank/DDBJ databases">
        <authorList>
            <person name="Kim S.-J."/>
            <person name="Jung G.-Y."/>
        </authorList>
    </citation>
    <scope>NUCLEOTIDE SEQUENCE [LARGE SCALE GENOMIC DNA]</scope>
    <source>
        <strain evidence="4">GY_H</strain>
    </source>
</reference>
<dbReference type="InterPro" id="IPR041963">
    <property type="entry name" value="BsuBI/PstI_C_sf"/>
</dbReference>
<dbReference type="Gene3D" id="1.10.10.1820">
    <property type="entry name" value="BsuBI/PstI restriction endonuclease-like"/>
    <property type="match status" value="1"/>
</dbReference>
<dbReference type="Pfam" id="PF06616">
    <property type="entry name" value="BsuBI_PstI_RE"/>
    <property type="match status" value="1"/>
</dbReference>